<dbReference type="Proteomes" id="UP001369086">
    <property type="component" value="Unassembled WGS sequence"/>
</dbReference>
<feature type="region of interest" description="Disordered" evidence="9">
    <location>
        <begin position="1512"/>
        <end position="1544"/>
    </location>
</feature>
<feature type="coiled-coil region" evidence="8">
    <location>
        <begin position="164"/>
        <end position="278"/>
    </location>
</feature>
<proteinExistence type="predicted"/>
<dbReference type="InterPro" id="IPR028168">
    <property type="entry name" value="KASH5_CC"/>
</dbReference>
<feature type="coiled-coil region" evidence="8">
    <location>
        <begin position="1590"/>
        <end position="1617"/>
    </location>
</feature>
<feature type="compositionally biased region" description="Low complexity" evidence="9">
    <location>
        <begin position="1037"/>
        <end position="1093"/>
    </location>
</feature>
<keyword evidence="5 10" id="KW-1133">Transmembrane helix</keyword>
<feature type="compositionally biased region" description="Polar residues" evidence="9">
    <location>
        <begin position="1791"/>
        <end position="1801"/>
    </location>
</feature>
<comment type="caution">
    <text evidence="13">The sequence shown here is derived from an EMBL/GenBank/DDBJ whole genome shotgun (WGS) entry which is preliminary data.</text>
</comment>
<protein>
    <recommendedName>
        <fullName evidence="15">Protein MRVI1</fullName>
    </recommendedName>
</protein>
<evidence type="ECO:0000313" key="14">
    <source>
        <dbReference type="Proteomes" id="UP001369086"/>
    </source>
</evidence>
<feature type="coiled-coil region" evidence="8">
    <location>
        <begin position="746"/>
        <end position="773"/>
    </location>
</feature>
<feature type="region of interest" description="Disordered" evidence="9">
    <location>
        <begin position="1771"/>
        <end position="1814"/>
    </location>
</feature>
<feature type="compositionally biased region" description="Polar residues" evidence="9">
    <location>
        <begin position="1318"/>
        <end position="1337"/>
    </location>
</feature>
<organism evidence="13 14">
    <name type="scientific">Huso huso</name>
    <name type="common">Beluga</name>
    <name type="synonym">Acipenser huso</name>
    <dbReference type="NCBI Taxonomy" id="61971"/>
    <lineage>
        <taxon>Eukaryota</taxon>
        <taxon>Metazoa</taxon>
        <taxon>Chordata</taxon>
        <taxon>Craniata</taxon>
        <taxon>Vertebrata</taxon>
        <taxon>Euteleostomi</taxon>
        <taxon>Actinopterygii</taxon>
        <taxon>Chondrostei</taxon>
        <taxon>Acipenseriformes</taxon>
        <taxon>Acipenseridae</taxon>
        <taxon>Huso</taxon>
    </lineage>
</organism>
<feature type="region of interest" description="Disordered" evidence="9">
    <location>
        <begin position="966"/>
        <end position="1191"/>
    </location>
</feature>
<feature type="transmembrane region" description="Helical" evidence="10">
    <location>
        <begin position="1904"/>
        <end position="1922"/>
    </location>
</feature>
<feature type="region of interest" description="Disordered" evidence="9">
    <location>
        <begin position="1840"/>
        <end position="1865"/>
    </location>
</feature>
<feature type="compositionally biased region" description="Basic and acidic residues" evidence="9">
    <location>
        <begin position="1341"/>
        <end position="1353"/>
    </location>
</feature>
<evidence type="ECO:0000256" key="1">
    <source>
        <dbReference type="ARBA" id="ARBA00004167"/>
    </source>
</evidence>
<feature type="domain" description="Protein KASH5 EF-hand-like" evidence="11">
    <location>
        <begin position="36"/>
        <end position="100"/>
    </location>
</feature>
<feature type="coiled-coil region" evidence="8">
    <location>
        <begin position="469"/>
        <end position="688"/>
    </location>
</feature>
<evidence type="ECO:0000259" key="12">
    <source>
        <dbReference type="Pfam" id="PF14662"/>
    </source>
</evidence>
<dbReference type="Pfam" id="PF05781">
    <property type="entry name" value="MRVI1"/>
    <property type="match status" value="1"/>
</dbReference>
<dbReference type="InterPro" id="IPR039508">
    <property type="entry name" value="KASH5_EF-hand-like_dom"/>
</dbReference>
<dbReference type="Pfam" id="PF14662">
    <property type="entry name" value="KASH_CCD"/>
    <property type="match status" value="1"/>
</dbReference>
<reference evidence="13 14" key="1">
    <citation type="submission" date="2021-05" db="EMBL/GenBank/DDBJ databases">
        <authorList>
            <person name="Zahm M."/>
            <person name="Klopp C."/>
            <person name="Cabau C."/>
            <person name="Kuhl H."/>
            <person name="Suciu R."/>
            <person name="Ciorpac M."/>
            <person name="Holostenco D."/>
            <person name="Gessner J."/>
            <person name="Wuertz S."/>
            <person name="Hohne C."/>
            <person name="Stock M."/>
            <person name="Gislard M."/>
            <person name="Lluch J."/>
            <person name="Milhes M."/>
            <person name="Lampietro C."/>
            <person name="Lopez Roques C."/>
            <person name="Donnadieu C."/>
            <person name="Du K."/>
            <person name="Schartl M."/>
            <person name="Guiguen Y."/>
        </authorList>
    </citation>
    <scope>NUCLEOTIDE SEQUENCE [LARGE SCALE GENOMIC DNA]</scope>
    <source>
        <strain evidence="13">Hh-F2</strain>
        <tissue evidence="13">Blood</tissue>
    </source>
</reference>
<feature type="domain" description="KASH5-like coiled-coil" evidence="12">
    <location>
        <begin position="149"/>
        <end position="336"/>
    </location>
</feature>
<feature type="compositionally biased region" description="Polar residues" evidence="9">
    <location>
        <begin position="1235"/>
        <end position="1249"/>
    </location>
</feature>
<keyword evidence="4 10" id="KW-0812">Transmembrane</keyword>
<evidence type="ECO:0000259" key="11">
    <source>
        <dbReference type="Pfam" id="PF14658"/>
    </source>
</evidence>
<dbReference type="PANTHER" id="PTHR15352:SF2">
    <property type="entry name" value="INOSITOL 1,4,5-TRIPHOSPHATE RECEPTOR ASSOCIATED 1"/>
    <property type="match status" value="1"/>
</dbReference>
<feature type="region of interest" description="Disordered" evidence="9">
    <location>
        <begin position="1229"/>
        <end position="1360"/>
    </location>
</feature>
<accession>A0ABR0YJM9</accession>
<evidence type="ECO:0000256" key="5">
    <source>
        <dbReference type="ARBA" id="ARBA00022989"/>
    </source>
</evidence>
<evidence type="ECO:0000313" key="13">
    <source>
        <dbReference type="EMBL" id="KAK6472606.1"/>
    </source>
</evidence>
<evidence type="ECO:0000256" key="3">
    <source>
        <dbReference type="ARBA" id="ARBA00022490"/>
    </source>
</evidence>
<dbReference type="EMBL" id="JAHFZB010000029">
    <property type="protein sequence ID" value="KAK6472606.1"/>
    <property type="molecule type" value="Genomic_DNA"/>
</dbReference>
<evidence type="ECO:0000256" key="2">
    <source>
        <dbReference type="ARBA" id="ARBA00004496"/>
    </source>
</evidence>
<dbReference type="PANTHER" id="PTHR15352">
    <property type="entry name" value="LYMPHOID-RESTRICTED MEMBRANE PROTEIN, JAW1"/>
    <property type="match status" value="1"/>
</dbReference>
<evidence type="ECO:0000256" key="6">
    <source>
        <dbReference type="ARBA" id="ARBA00023054"/>
    </source>
</evidence>
<keyword evidence="3" id="KW-0963">Cytoplasm</keyword>
<feature type="region of interest" description="Disordered" evidence="9">
    <location>
        <begin position="1382"/>
        <end position="1419"/>
    </location>
</feature>
<evidence type="ECO:0000256" key="9">
    <source>
        <dbReference type="SAM" id="MobiDB-lite"/>
    </source>
</evidence>
<keyword evidence="14" id="KW-1185">Reference proteome</keyword>
<feature type="compositionally biased region" description="Low complexity" evidence="9">
    <location>
        <begin position="1250"/>
        <end position="1264"/>
    </location>
</feature>
<evidence type="ECO:0008006" key="15">
    <source>
        <dbReference type="Google" id="ProtNLM"/>
    </source>
</evidence>
<dbReference type="InterPro" id="IPR008677">
    <property type="entry name" value="MRVI1"/>
</dbReference>
<feature type="compositionally biased region" description="Acidic residues" evidence="9">
    <location>
        <begin position="1112"/>
        <end position="1125"/>
    </location>
</feature>
<evidence type="ECO:0000256" key="8">
    <source>
        <dbReference type="SAM" id="Coils"/>
    </source>
</evidence>
<evidence type="ECO:0000256" key="10">
    <source>
        <dbReference type="SAM" id="Phobius"/>
    </source>
</evidence>
<name>A0ABR0YJM9_HUSHU</name>
<evidence type="ECO:0000256" key="7">
    <source>
        <dbReference type="ARBA" id="ARBA00023136"/>
    </source>
</evidence>
<feature type="compositionally biased region" description="Basic and acidic residues" evidence="9">
    <location>
        <begin position="1306"/>
        <end position="1317"/>
    </location>
</feature>
<feature type="compositionally biased region" description="Polar residues" evidence="9">
    <location>
        <begin position="1275"/>
        <end position="1286"/>
    </location>
</feature>
<dbReference type="Pfam" id="PF14658">
    <property type="entry name" value="EF-hand_9"/>
    <property type="match status" value="1"/>
</dbReference>
<comment type="subcellular location">
    <subcellularLocation>
        <location evidence="2">Cytoplasm</location>
    </subcellularLocation>
    <subcellularLocation>
        <location evidence="1">Membrane</location>
        <topology evidence="1">Single-pass membrane protein</topology>
    </subcellularLocation>
</comment>
<gene>
    <name evidence="13" type="ORF">HHUSO_G28384</name>
</gene>
<evidence type="ECO:0000256" key="4">
    <source>
        <dbReference type="ARBA" id="ARBA00022692"/>
    </source>
</evidence>
<sequence length="1963" mass="218978">MQEFQSNGICSPTSCVSEVDETKGIYACSEVQVLNITFEACDTMGTGEVLASTVMQYLQDMTAQSPERGRLLMLYNMLDPDRQGVAVNRDTFHATMKRWIVECSQDCMLEEDCQNAETKNNRTHTNGNELSAAETEKAFHEGTDGLDHETSDLINRVADLQYANQKLSEQNSSLLRAVEMCEEANLQLTDEIVTLKSKLTSSQQSVLNAKSQAEELEEAKRATIDCQERACRLQTSSSKLKRENESLNTKVQILEEMKENLTQDKELAKTRISELTKMKSEILKQLYEAQSLLAAKDAEITEKIKFIEELKNSRLENHKIIEGMHLELNRLQENSQQELLRCTTSLQSPTGQPGALPLLKSLQSEIEELQKQGSLEEVATPICGLLMTSSKQKDDFQTILQQIKSQEDSSMFQTEPEAMANDMKLQIDAFITSCQGLDVPDDPAHLVIIHKEELQKKLRQIMLNNIHQLDGLFTLKEDWNKALEKLERAYLQSQQQHLNTKHHLANVIRELELQKVLKDKAEERVSEQDHRAAEAEKGAKEAKKTATVSWWRAMKVEEDKVKAREEAARLKTRLLETEGRLLQAQRTIEEMESKMTVEEEKVKAREEPARLKKRLLETEGRLLQAQRTIEEMESKSTRLEQMLLESQQRTLTAETRARVAEDKMAATLNITENKVKAVDQRLAELQEERIKGIQAGEQKAMQALIEADRFKMEVCQLNESSSNLLMKSAMEMEAMKDNVSRAAELVSLTERRLAVAKEQIDTAEKRIQVTIERAESAAIHLDSVEKGTATNESTDLGSSMVLSNCSSTYFKTSDPEKEEKMPSICQAPPVINGKLNLLREENSEETGRRTGEAQSNITKKNDCVIQIPREGNQENIQIQGKEDSWASFLNKPLLLHSPFFSTASGQHCDGHSTTRLQTTLLDALTLELLRTRQQSASYCFKPLPLYQHRETCVKCACEKRYASEVNEENVERPKVLTSDESTQTEPEDNGRSQGSVTQHCAAPNTERSSEDKEWQYLPQELSKSLTEQPAPDFANRAPDLADPAPDLANPAPDFANPAPDLADPAPDLANPAPDLANPAPDLANPAPDLASPASRAPGPRYPPSFQTMPTLPEEEEEDEAAEEQDSSPPSPVVAVEARMVSAPSIVLPGEAVTADQEPNALSQSRPHSPRHRPRSSFSSASSITTVDSTGHVIDLVKDQLPDVKLSDKDTKKNLELLEEAKKVSERFFMRRGRRSTCSVSDSPTGVSPNLTPVSSPVTSRSSSLTQPPQIASDGTAVNSAGTSPTPQHLDVPSARGQTDSIGLDTESPRKGLVDRQVNEQWKISQGLLSSRHGSYGNSKEALSEQKENCDPRLDPPNTESRKLCFGLVTNIGEESPAMVQRSVEYNDGPSGNAQPQKSAAGAVNPGLKAPTKAHKDPKGACTAELKSFGSGPPLMRAVSWDGMEQASLRNGAQDLPTMTDKSFTLYDKSSSQLLKSTGYKDFPVQPVKTQKLVKLREENKLLRNQTMAGLKLPDLSETAEQERGPSPLTSLPPPMEEEPKEKSDVMPNISDVMLRKLKVLRSLPGSAPPLTEKEVENAFVQLSLAFRNDSYTLETRLRQAERERAQTEDNTDKELEDFKGVIKGSILQWQNCEQRESYERLLETIAVFHRLASRLSSRAEMVGAVRQEKRMSRATEVMMQYVENLKRTYEKDHAELIEYKKLANQNSSRYGAADSGEDGVPRASRSMSLTLGKALPRRRVSVAVVPKFNLLNISNQSPGAVTNTSLPTLCEVNSGRNSAPKSPVQPPITENGKTSQDQENATPVPAPPPSSRDEIRSEIKAKIEEDAYNKGYQEGLKRSKELQEVKEEEEKIDESQKEAEEKEKELEMETQMEKEIENKKSSKFEEALDYIDRLCPKVFRQHRLVWIIAAVVVILAFIVSIFTSYNNSSTEVADTSPGKSVCSGKKQNFEWNVGLQHKNPTPE</sequence>
<keyword evidence="7 10" id="KW-0472">Membrane</keyword>
<keyword evidence="6 8" id="KW-0175">Coiled coil</keyword>